<name>A0A1W7A0A6_9HYPH</name>
<dbReference type="GO" id="GO:0003700">
    <property type="term" value="F:DNA-binding transcription factor activity"/>
    <property type="evidence" value="ECO:0007669"/>
    <property type="project" value="InterPro"/>
</dbReference>
<dbReference type="EMBL" id="CP021112">
    <property type="protein sequence ID" value="ARQ03020.1"/>
    <property type="molecule type" value="Genomic_DNA"/>
</dbReference>
<dbReference type="Gene3D" id="2.60.120.10">
    <property type="entry name" value="Jelly Rolls"/>
    <property type="match status" value="1"/>
</dbReference>
<dbReference type="FunFam" id="1.10.10.10:FF:000028">
    <property type="entry name" value="Fumarate/nitrate reduction transcriptional regulator Fnr"/>
    <property type="match status" value="1"/>
</dbReference>
<proteinExistence type="predicted"/>
<keyword evidence="1" id="KW-0805">Transcription regulation</keyword>
<keyword evidence="6" id="KW-1185">Reference proteome</keyword>
<evidence type="ECO:0000256" key="2">
    <source>
        <dbReference type="ARBA" id="ARBA00023125"/>
    </source>
</evidence>
<dbReference type="SUPFAM" id="SSF46785">
    <property type="entry name" value="Winged helix' DNA-binding domain"/>
    <property type="match status" value="1"/>
</dbReference>
<sequence>MQTQTTNRTPICHYPHNRAAHAIFGAVELVGVPLSFAKEAEIYGENEPAEYVYKVLTGAVRITRVLQDGRRQIEAFYFPGDVFGLEFGAEHTSSAEAVSSATIALVKRSTLLAAATRDSSLSNQLLTHTARELEQARRHAMLLVKTAQERVASFLIEISKQLVGGSVELPMSRQDIADYLGLTIETVSRTLTQLQKTCTIEFATSRRMILRNKQALISLNS</sequence>
<dbReference type="InterPro" id="IPR018490">
    <property type="entry name" value="cNMP-bd_dom_sf"/>
</dbReference>
<dbReference type="PANTHER" id="PTHR24567">
    <property type="entry name" value="CRP FAMILY TRANSCRIPTIONAL REGULATORY PROTEIN"/>
    <property type="match status" value="1"/>
</dbReference>
<dbReference type="PROSITE" id="PS51063">
    <property type="entry name" value="HTH_CRP_2"/>
    <property type="match status" value="1"/>
</dbReference>
<dbReference type="GO" id="GO:0005829">
    <property type="term" value="C:cytosol"/>
    <property type="evidence" value="ECO:0007669"/>
    <property type="project" value="TreeGrafter"/>
</dbReference>
<protein>
    <submittedName>
        <fullName evidence="5">Uncharacterized protein</fullName>
    </submittedName>
</protein>
<dbReference type="CDD" id="cd00038">
    <property type="entry name" value="CAP_ED"/>
    <property type="match status" value="1"/>
</dbReference>
<organism evidence="5 6">
    <name type="scientific">Pseudorhodoplanes sinuspersici</name>
    <dbReference type="NCBI Taxonomy" id="1235591"/>
    <lineage>
        <taxon>Bacteria</taxon>
        <taxon>Pseudomonadati</taxon>
        <taxon>Pseudomonadota</taxon>
        <taxon>Alphaproteobacteria</taxon>
        <taxon>Hyphomicrobiales</taxon>
        <taxon>Pseudorhodoplanes</taxon>
    </lineage>
</organism>
<dbReference type="Proteomes" id="UP000194137">
    <property type="component" value="Chromosome"/>
</dbReference>
<dbReference type="InterPro" id="IPR036390">
    <property type="entry name" value="WH_DNA-bd_sf"/>
</dbReference>
<reference evidence="5 6" key="1">
    <citation type="submission" date="2017-05" db="EMBL/GenBank/DDBJ databases">
        <title>Full genome sequence of Pseudorhodoplanes sinuspersici.</title>
        <authorList>
            <person name="Dastgheib S.M.M."/>
            <person name="Shavandi M."/>
            <person name="Tirandaz H."/>
        </authorList>
    </citation>
    <scope>NUCLEOTIDE SEQUENCE [LARGE SCALE GENOMIC DNA]</scope>
    <source>
        <strain evidence="5 6">RIPI110</strain>
    </source>
</reference>
<dbReference type="AlphaFoldDB" id="A0A1W7A0A6"/>
<dbReference type="PROSITE" id="PS00042">
    <property type="entry name" value="HTH_CRP_1"/>
    <property type="match status" value="1"/>
</dbReference>
<dbReference type="RefSeq" id="WP_183044338.1">
    <property type="nucleotide sequence ID" value="NZ_CP021112.1"/>
</dbReference>
<dbReference type="STRING" id="1235591.CAK95_16730"/>
<dbReference type="CDD" id="cd00092">
    <property type="entry name" value="HTH_CRP"/>
    <property type="match status" value="1"/>
</dbReference>
<dbReference type="KEGG" id="psin:CAK95_16730"/>
<accession>A0A1W7A0A6</accession>
<dbReference type="InterPro" id="IPR050397">
    <property type="entry name" value="Env_Response_Regulators"/>
</dbReference>
<dbReference type="InterPro" id="IPR036388">
    <property type="entry name" value="WH-like_DNA-bd_sf"/>
</dbReference>
<evidence type="ECO:0000256" key="3">
    <source>
        <dbReference type="ARBA" id="ARBA00023163"/>
    </source>
</evidence>
<dbReference type="InterPro" id="IPR012318">
    <property type="entry name" value="HTH_CRP"/>
</dbReference>
<dbReference type="PROSITE" id="PS50042">
    <property type="entry name" value="CNMP_BINDING_3"/>
    <property type="match status" value="1"/>
</dbReference>
<dbReference type="SMART" id="SM00100">
    <property type="entry name" value="cNMP"/>
    <property type="match status" value="1"/>
</dbReference>
<keyword evidence="2" id="KW-0238">DNA-binding</keyword>
<dbReference type="Gene3D" id="1.10.10.10">
    <property type="entry name" value="Winged helix-like DNA-binding domain superfamily/Winged helix DNA-binding domain"/>
    <property type="match status" value="1"/>
</dbReference>
<dbReference type="SMART" id="SM00419">
    <property type="entry name" value="HTH_CRP"/>
    <property type="match status" value="1"/>
</dbReference>
<keyword evidence="3" id="KW-0804">Transcription</keyword>
<dbReference type="InterPro" id="IPR014710">
    <property type="entry name" value="RmlC-like_jellyroll"/>
</dbReference>
<dbReference type="Pfam" id="PF13545">
    <property type="entry name" value="HTH_Crp_2"/>
    <property type="match status" value="1"/>
</dbReference>
<dbReference type="InterPro" id="IPR000595">
    <property type="entry name" value="cNMP-bd_dom"/>
</dbReference>
<evidence type="ECO:0000256" key="4">
    <source>
        <dbReference type="ARBA" id="ARBA00023231"/>
    </source>
</evidence>
<gene>
    <name evidence="5" type="ORF">CAK95_16730</name>
</gene>
<dbReference type="GO" id="GO:0003677">
    <property type="term" value="F:DNA binding"/>
    <property type="evidence" value="ECO:0007669"/>
    <property type="project" value="UniProtKB-KW"/>
</dbReference>
<dbReference type="PANTHER" id="PTHR24567:SF75">
    <property type="entry name" value="FUMARATE AND NITRATE REDUCTION REGULATORY PROTEIN"/>
    <property type="match status" value="1"/>
</dbReference>
<dbReference type="InterPro" id="IPR018335">
    <property type="entry name" value="Tscrpt_reg_HTH_Crp-type_CS"/>
</dbReference>
<dbReference type="PRINTS" id="PR00034">
    <property type="entry name" value="HTHCRP"/>
</dbReference>
<dbReference type="SUPFAM" id="SSF51206">
    <property type="entry name" value="cAMP-binding domain-like"/>
    <property type="match status" value="1"/>
</dbReference>
<evidence type="ECO:0000313" key="6">
    <source>
        <dbReference type="Proteomes" id="UP000194137"/>
    </source>
</evidence>
<dbReference type="Pfam" id="PF00027">
    <property type="entry name" value="cNMP_binding"/>
    <property type="match status" value="1"/>
</dbReference>
<keyword evidence="4" id="KW-0535">Nitrogen fixation</keyword>
<evidence type="ECO:0000313" key="5">
    <source>
        <dbReference type="EMBL" id="ARQ03020.1"/>
    </source>
</evidence>
<evidence type="ECO:0000256" key="1">
    <source>
        <dbReference type="ARBA" id="ARBA00023015"/>
    </source>
</evidence>